<sequence length="443" mass="47354">MARISLTWLRKLGQMDTCKRTEHSTLSLESPESPPQEPRAPATLLSLPDELLAHILELAVERKGPYLAPVCSRFRMLVREIAFRNIDIWTHATMHTFMSTLADSDASIGEVVRSVVCYAHDDTDQPESEMHCDLTLAQTALSRLPNLESLELHWVQCLTHALLNLDASQHLQCLSTFAFTFPDRATTLSDLSALAHLPALDALDVYIETRNLPTFVPSPAGAALPRITSLRLAGGLVPSPALTALVALMPSVTRLALSNKDSYRPRERDVSFLLMQLLPAPEKLESLTVTGESFYPPLTLSLSPVAGSPSSAPANPFARLTKLTDVTIEGDTIRPDPLRDALAALPALERLALRGGAGDAMQESALGTADVLSLLDPVSAAEAGSSCYCAKLRTLEIDVALVDEADEAACGGVSVTGIALVKAVADRVGVACCGRAFEAGCGT</sequence>
<feature type="region of interest" description="Disordered" evidence="1">
    <location>
        <begin position="20"/>
        <end position="41"/>
    </location>
</feature>
<dbReference type="InterPro" id="IPR032675">
    <property type="entry name" value="LRR_dom_sf"/>
</dbReference>
<accession>A0AAV5GW05</accession>
<organism evidence="3 4">
    <name type="scientific">Rhodotorula paludigena</name>
    <dbReference type="NCBI Taxonomy" id="86838"/>
    <lineage>
        <taxon>Eukaryota</taxon>
        <taxon>Fungi</taxon>
        <taxon>Dikarya</taxon>
        <taxon>Basidiomycota</taxon>
        <taxon>Pucciniomycotina</taxon>
        <taxon>Microbotryomycetes</taxon>
        <taxon>Sporidiobolales</taxon>
        <taxon>Sporidiobolaceae</taxon>
        <taxon>Rhodotorula</taxon>
    </lineage>
</organism>
<dbReference type="InterPro" id="IPR001810">
    <property type="entry name" value="F-box_dom"/>
</dbReference>
<feature type="domain" description="F-box" evidence="2">
    <location>
        <begin position="41"/>
        <end position="86"/>
    </location>
</feature>
<dbReference type="AlphaFoldDB" id="A0AAV5GW05"/>
<protein>
    <recommendedName>
        <fullName evidence="2">F-box domain-containing protein</fullName>
    </recommendedName>
</protein>
<comment type="caution">
    <text evidence="3">The sequence shown here is derived from an EMBL/GenBank/DDBJ whole genome shotgun (WGS) entry which is preliminary data.</text>
</comment>
<evidence type="ECO:0000313" key="3">
    <source>
        <dbReference type="EMBL" id="GJN94135.1"/>
    </source>
</evidence>
<keyword evidence="4" id="KW-1185">Reference proteome</keyword>
<name>A0AAV5GW05_9BASI</name>
<dbReference type="PROSITE" id="PS50181">
    <property type="entry name" value="FBOX"/>
    <property type="match status" value="1"/>
</dbReference>
<evidence type="ECO:0000256" key="1">
    <source>
        <dbReference type="SAM" id="MobiDB-lite"/>
    </source>
</evidence>
<dbReference type="SUPFAM" id="SSF52047">
    <property type="entry name" value="RNI-like"/>
    <property type="match status" value="1"/>
</dbReference>
<evidence type="ECO:0000259" key="2">
    <source>
        <dbReference type="PROSITE" id="PS50181"/>
    </source>
</evidence>
<evidence type="ECO:0000313" key="4">
    <source>
        <dbReference type="Proteomes" id="UP001342314"/>
    </source>
</evidence>
<dbReference type="Proteomes" id="UP001342314">
    <property type="component" value="Unassembled WGS sequence"/>
</dbReference>
<dbReference type="Gene3D" id="3.80.10.10">
    <property type="entry name" value="Ribonuclease Inhibitor"/>
    <property type="match status" value="1"/>
</dbReference>
<proteinExistence type="predicted"/>
<dbReference type="EMBL" id="BQKY01000016">
    <property type="protein sequence ID" value="GJN94135.1"/>
    <property type="molecule type" value="Genomic_DNA"/>
</dbReference>
<reference evidence="3 4" key="1">
    <citation type="submission" date="2021-12" db="EMBL/GenBank/DDBJ databases">
        <title>High titer production of polyol ester of fatty acids by Rhodotorula paludigena BS15 towards product separation-free biomass refinery.</title>
        <authorList>
            <person name="Mano J."/>
            <person name="Ono H."/>
            <person name="Tanaka T."/>
            <person name="Naito K."/>
            <person name="Sushida H."/>
            <person name="Ike M."/>
            <person name="Tokuyasu K."/>
            <person name="Kitaoka M."/>
        </authorList>
    </citation>
    <scope>NUCLEOTIDE SEQUENCE [LARGE SCALE GENOMIC DNA]</scope>
    <source>
        <strain evidence="3 4">BS15</strain>
    </source>
</reference>
<gene>
    <name evidence="3" type="ORF">Rhopal_007209-T1</name>
</gene>